<dbReference type="Pfam" id="PF01590">
    <property type="entry name" value="GAF"/>
    <property type="match status" value="1"/>
</dbReference>
<keyword evidence="4" id="KW-1185">Reference proteome</keyword>
<dbReference type="Gene3D" id="3.30.565.10">
    <property type="entry name" value="Histidine kinase-like ATPase, C-terminal domain"/>
    <property type="match status" value="1"/>
</dbReference>
<proteinExistence type="predicted"/>
<dbReference type="Proteomes" id="UP001056383">
    <property type="component" value="Chromosome"/>
</dbReference>
<dbReference type="SUPFAM" id="SSF55781">
    <property type="entry name" value="GAF domain-like"/>
    <property type="match status" value="1"/>
</dbReference>
<dbReference type="Gene3D" id="3.30.450.40">
    <property type="match status" value="1"/>
</dbReference>
<dbReference type="SMART" id="SM00331">
    <property type="entry name" value="PP2C_SIG"/>
    <property type="match status" value="1"/>
</dbReference>
<sequence length="450" mass="47240">GGAGAEADAHSALTVPLTARGAVLGVVSMWRAYRPDPFEEDDLTLAGEFAARAAVSIDNARRYTQQRTAALSLQRSLLPTAVPEHPAVEVAHRYLPAGGVTEVGGDWFDVIPLSGSRVALVVGDVVGHGVPAAATMGRLRTAVHTLAGLDLEPDEVLSQLDDLVGRIAGEQEGAGPVAGEQIVGASCLYAVYDPVSRHCSLARAGHPPPVVVTPDGRAALAEMPAGPPLGLGGLPFESAEFELPEGSLLALYTDGLVESGRHDVEEGLELLYGVLSRPGGDLDALCAEVTRTVMPEHPTDDVAVLLARTRVLAGDRVATWTLRAEPTAAQRARRLTSAQLAEWGLDDLVLTTELIVSELVTNAYRYASGPVQLRLIRNSSLICEVSDGSTTAPHLRRARSTDEGGRGLFLVAQLSERWGARYTRDGKTVWTEQPLGGAPGLPGPVGGLDG</sequence>
<keyword evidence="1" id="KW-0378">Hydrolase</keyword>
<dbReference type="PANTHER" id="PTHR43156">
    <property type="entry name" value="STAGE II SPORULATION PROTEIN E-RELATED"/>
    <property type="match status" value="1"/>
</dbReference>
<evidence type="ECO:0000256" key="1">
    <source>
        <dbReference type="ARBA" id="ARBA00022801"/>
    </source>
</evidence>
<gene>
    <name evidence="3" type="ORF">MW084_23500</name>
</gene>
<dbReference type="InterPro" id="IPR052016">
    <property type="entry name" value="Bact_Sigma-Reg"/>
</dbReference>
<dbReference type="InterPro" id="IPR029016">
    <property type="entry name" value="GAF-like_dom_sf"/>
</dbReference>
<evidence type="ECO:0000313" key="3">
    <source>
        <dbReference type="EMBL" id="URN18420.1"/>
    </source>
</evidence>
<dbReference type="InterPro" id="IPR036457">
    <property type="entry name" value="PPM-type-like_dom_sf"/>
</dbReference>
<evidence type="ECO:0000259" key="2">
    <source>
        <dbReference type="SMART" id="SM00331"/>
    </source>
</evidence>
<organism evidence="3 4">
    <name type="scientific">Streptomyces sudanensis</name>
    <dbReference type="NCBI Taxonomy" id="436397"/>
    <lineage>
        <taxon>Bacteria</taxon>
        <taxon>Bacillati</taxon>
        <taxon>Actinomycetota</taxon>
        <taxon>Actinomycetes</taxon>
        <taxon>Kitasatosporales</taxon>
        <taxon>Streptomycetaceae</taxon>
        <taxon>Streptomyces</taxon>
    </lineage>
</organism>
<dbReference type="InterPro" id="IPR003594">
    <property type="entry name" value="HATPase_dom"/>
</dbReference>
<feature type="domain" description="PPM-type phosphatase" evidence="2">
    <location>
        <begin position="85"/>
        <end position="309"/>
    </location>
</feature>
<dbReference type="Pfam" id="PF13581">
    <property type="entry name" value="HATPase_c_2"/>
    <property type="match status" value="1"/>
</dbReference>
<dbReference type="SUPFAM" id="SSF55874">
    <property type="entry name" value="ATPase domain of HSP90 chaperone/DNA topoisomerase II/histidine kinase"/>
    <property type="match status" value="1"/>
</dbReference>
<dbReference type="SUPFAM" id="SSF81606">
    <property type="entry name" value="PP2C-like"/>
    <property type="match status" value="1"/>
</dbReference>
<name>A0ABY4THN6_9ACTN</name>
<reference evidence="3" key="1">
    <citation type="submission" date="2022-04" db="EMBL/GenBank/DDBJ databases">
        <title>Systematic whole-genome sequencing reveals an unexpected diversity among actinomycetoma pathogens and provides insights into their antibacterial susceptibilities.</title>
        <authorList>
            <person name="Watson A.K."/>
            <person name="Kepplinger B."/>
            <person name="Bakhiet S.M."/>
            <person name="Mhmoud N.A."/>
            <person name="Chapman J."/>
            <person name="Allenby N."/>
            <person name="Mickiewicz K."/>
            <person name="Goodfellow M."/>
            <person name="Fahal A.H."/>
            <person name="Errington J."/>
        </authorList>
    </citation>
    <scope>NUCLEOTIDE SEQUENCE</scope>
    <source>
        <strain evidence="3">SD 504</strain>
    </source>
</reference>
<dbReference type="Gene3D" id="3.60.40.10">
    <property type="entry name" value="PPM-type phosphatase domain"/>
    <property type="match status" value="1"/>
</dbReference>
<dbReference type="PANTHER" id="PTHR43156:SF2">
    <property type="entry name" value="STAGE II SPORULATION PROTEIN E"/>
    <property type="match status" value="1"/>
</dbReference>
<dbReference type="RefSeq" id="WP_275563774.1">
    <property type="nucleotide sequence ID" value="NZ_CP095474.1"/>
</dbReference>
<dbReference type="InterPro" id="IPR001932">
    <property type="entry name" value="PPM-type_phosphatase-like_dom"/>
</dbReference>
<dbReference type="InterPro" id="IPR003018">
    <property type="entry name" value="GAF"/>
</dbReference>
<feature type="non-terminal residue" evidence="3">
    <location>
        <position position="1"/>
    </location>
</feature>
<dbReference type="CDD" id="cd16936">
    <property type="entry name" value="HATPase_RsbW-like"/>
    <property type="match status" value="1"/>
</dbReference>
<dbReference type="InterPro" id="IPR036890">
    <property type="entry name" value="HATPase_C_sf"/>
</dbReference>
<dbReference type="Pfam" id="PF07228">
    <property type="entry name" value="SpoIIE"/>
    <property type="match status" value="1"/>
</dbReference>
<protein>
    <submittedName>
        <fullName evidence="3">SpoIIE family protein phosphatase</fullName>
    </submittedName>
</protein>
<dbReference type="EMBL" id="CP095474">
    <property type="protein sequence ID" value="URN18420.1"/>
    <property type="molecule type" value="Genomic_DNA"/>
</dbReference>
<accession>A0ABY4THN6</accession>
<evidence type="ECO:0000313" key="4">
    <source>
        <dbReference type="Proteomes" id="UP001056383"/>
    </source>
</evidence>